<dbReference type="Proteomes" id="UP001064262">
    <property type="component" value="Unassembled WGS sequence"/>
</dbReference>
<comment type="caution">
    <text evidence="7">The sequence shown here is derived from an EMBL/GenBank/DDBJ whole genome shotgun (WGS) entry which is preliminary data.</text>
</comment>
<evidence type="ECO:0000256" key="3">
    <source>
        <dbReference type="ARBA" id="ARBA00023002"/>
    </source>
</evidence>
<reference evidence="7" key="1">
    <citation type="submission" date="2022-09" db="EMBL/GenBank/DDBJ databases">
        <title>Winslowiella arboricola sp. nov., isolated from bleeding cankers on broadleaf hosts.</title>
        <authorList>
            <person name="Brady C."/>
            <person name="Kaur S."/>
            <person name="Crampton B."/>
            <person name="Maddock D."/>
            <person name="Arnold D."/>
            <person name="Denman S."/>
        </authorList>
    </citation>
    <scope>NUCLEOTIDE SEQUENCE</scope>
    <source>
        <strain evidence="7">BAC 15a-03b</strain>
    </source>
</reference>
<dbReference type="PANTHER" id="PTHR43401">
    <property type="entry name" value="L-THREONINE 3-DEHYDROGENASE"/>
    <property type="match status" value="1"/>
</dbReference>
<dbReference type="Gene3D" id="3.90.180.10">
    <property type="entry name" value="Medium-chain alcohol dehydrogenases, catalytic domain"/>
    <property type="match status" value="1"/>
</dbReference>
<evidence type="ECO:0000313" key="7">
    <source>
        <dbReference type="EMBL" id="MCU5780634.1"/>
    </source>
</evidence>
<evidence type="ECO:0000259" key="6">
    <source>
        <dbReference type="Pfam" id="PF08240"/>
    </source>
</evidence>
<dbReference type="SUPFAM" id="SSF50129">
    <property type="entry name" value="GroES-like"/>
    <property type="match status" value="1"/>
</dbReference>
<evidence type="ECO:0000313" key="8">
    <source>
        <dbReference type="Proteomes" id="UP001064262"/>
    </source>
</evidence>
<dbReference type="RefSeq" id="WP_267142307.1">
    <property type="nucleotide sequence ID" value="NZ_JAODIL010000068.1"/>
</dbReference>
<dbReference type="InterPro" id="IPR013154">
    <property type="entry name" value="ADH-like_N"/>
</dbReference>
<comment type="cofactor">
    <cofactor evidence="4">
        <name>Zn(2+)</name>
        <dbReference type="ChEBI" id="CHEBI:29105"/>
    </cofactor>
</comment>
<dbReference type="GO" id="GO:0016491">
    <property type="term" value="F:oxidoreductase activity"/>
    <property type="evidence" value="ECO:0007669"/>
    <property type="project" value="UniProtKB-KW"/>
</dbReference>
<organism evidence="7 8">
    <name type="scientific">Winslowiella arboricola</name>
    <dbReference type="NCBI Taxonomy" id="2978220"/>
    <lineage>
        <taxon>Bacteria</taxon>
        <taxon>Pseudomonadati</taxon>
        <taxon>Pseudomonadota</taxon>
        <taxon>Gammaproteobacteria</taxon>
        <taxon>Enterobacterales</taxon>
        <taxon>Erwiniaceae</taxon>
        <taxon>Winslowiella</taxon>
    </lineage>
</organism>
<dbReference type="InterPro" id="IPR036291">
    <property type="entry name" value="NAD(P)-bd_dom_sf"/>
</dbReference>
<accession>A0A9J6PT30</accession>
<keyword evidence="8" id="KW-1185">Reference proteome</keyword>
<evidence type="ECO:0000256" key="2">
    <source>
        <dbReference type="ARBA" id="ARBA00022833"/>
    </source>
</evidence>
<dbReference type="InterPro" id="IPR050129">
    <property type="entry name" value="Zn_alcohol_dh"/>
</dbReference>
<keyword evidence="3" id="KW-0560">Oxidoreductase</keyword>
<keyword evidence="1 4" id="KW-0479">Metal-binding</keyword>
<feature type="domain" description="Alcohol dehydrogenase-like N-terminal" evidence="6">
    <location>
        <begin position="39"/>
        <end position="147"/>
    </location>
</feature>
<dbReference type="SUPFAM" id="SSF51735">
    <property type="entry name" value="NAD(P)-binding Rossmann-fold domains"/>
    <property type="match status" value="1"/>
</dbReference>
<sequence length="336" mass="36059">MNLTAGCNSWCEEQAMKAVRLYGVGDLRVKTLDLPQMAANQLRLKVLAAGICGSDLHNYRTGKWIAQLPVTPGHEICGEVLEVGADVRGFQPGDRVVADSRVWCGECPACQRRSFNLCTALGFVGEVCDGGFAEQTVLPPEGVLKVPADLPPAVAVLSEPLGVAQRVVNQLRIPAGARVRVAGGGTIGGLVALLLHDVAHCQVQLSEPNAARHHLLAQIIPLQPQGEFDYAVEATGITGVLQQLVDEITAGGRIALVGLFHHRADFDFNRLVEREIDLVGCSVFADEQRQALALLPQLADKLATLTAPPIALDAVPQTYRELIAGNSRWLKSWVQP</sequence>
<dbReference type="EMBL" id="JAODIM010000043">
    <property type="protein sequence ID" value="MCU5780634.1"/>
    <property type="molecule type" value="Genomic_DNA"/>
</dbReference>
<dbReference type="Gene3D" id="3.40.50.720">
    <property type="entry name" value="NAD(P)-binding Rossmann-like Domain"/>
    <property type="match status" value="1"/>
</dbReference>
<dbReference type="Pfam" id="PF08240">
    <property type="entry name" value="ADH_N"/>
    <property type="match status" value="1"/>
</dbReference>
<dbReference type="InterPro" id="IPR002328">
    <property type="entry name" value="ADH_Zn_CS"/>
</dbReference>
<dbReference type="GO" id="GO:0008270">
    <property type="term" value="F:zinc ion binding"/>
    <property type="evidence" value="ECO:0007669"/>
    <property type="project" value="InterPro"/>
</dbReference>
<gene>
    <name evidence="7" type="ORF">N5923_24370</name>
</gene>
<protein>
    <submittedName>
        <fullName evidence="7">Alcohol dehydrogenase catalytic domain-containing protein</fullName>
    </submittedName>
</protein>
<dbReference type="PROSITE" id="PS00059">
    <property type="entry name" value="ADH_ZINC"/>
    <property type="match status" value="1"/>
</dbReference>
<dbReference type="PANTHER" id="PTHR43401:SF2">
    <property type="entry name" value="L-THREONINE 3-DEHYDROGENASE"/>
    <property type="match status" value="1"/>
</dbReference>
<name>A0A9J6PT30_9GAMM</name>
<dbReference type="AlphaFoldDB" id="A0A9J6PT30"/>
<comment type="similarity">
    <text evidence="4">Belongs to the zinc-containing alcohol dehydrogenase family.</text>
</comment>
<evidence type="ECO:0000256" key="1">
    <source>
        <dbReference type="ARBA" id="ARBA00022723"/>
    </source>
</evidence>
<evidence type="ECO:0000256" key="4">
    <source>
        <dbReference type="RuleBase" id="RU361277"/>
    </source>
</evidence>
<keyword evidence="2 4" id="KW-0862">Zinc</keyword>
<dbReference type="InterPro" id="IPR013149">
    <property type="entry name" value="ADH-like_C"/>
</dbReference>
<proteinExistence type="inferred from homology"/>
<feature type="domain" description="Alcohol dehydrogenase-like C-terminal" evidence="5">
    <location>
        <begin position="214"/>
        <end position="294"/>
    </location>
</feature>
<dbReference type="InterPro" id="IPR011032">
    <property type="entry name" value="GroES-like_sf"/>
</dbReference>
<dbReference type="Pfam" id="PF00107">
    <property type="entry name" value="ADH_zinc_N"/>
    <property type="match status" value="1"/>
</dbReference>
<evidence type="ECO:0000259" key="5">
    <source>
        <dbReference type="Pfam" id="PF00107"/>
    </source>
</evidence>